<evidence type="ECO:0000256" key="6">
    <source>
        <dbReference type="ARBA" id="ARBA00022989"/>
    </source>
</evidence>
<keyword evidence="4" id="KW-0997">Cell inner membrane</keyword>
<evidence type="ECO:0000313" key="10">
    <source>
        <dbReference type="EMBL" id="MBD9699165.1"/>
    </source>
</evidence>
<protein>
    <submittedName>
        <fullName evidence="10">Iron ABC transporter permease</fullName>
    </submittedName>
</protein>
<dbReference type="EMBL" id="JACZDF010000003">
    <property type="protein sequence ID" value="MBD9699165.1"/>
    <property type="molecule type" value="Genomic_DNA"/>
</dbReference>
<feature type="transmembrane region" description="Helical" evidence="8">
    <location>
        <begin position="461"/>
        <end position="480"/>
    </location>
</feature>
<feature type="transmembrane region" description="Helical" evidence="8">
    <location>
        <begin position="47"/>
        <end position="67"/>
    </location>
</feature>
<keyword evidence="3" id="KW-1003">Cell membrane</keyword>
<evidence type="ECO:0000256" key="8">
    <source>
        <dbReference type="RuleBase" id="RU363032"/>
    </source>
</evidence>
<name>A0ABR9DPX4_9MICO</name>
<sequence>MTALRPVPGEVRVPRTRPAGELIPPDAAPLERWPSLGWATAGRRASFALAAAVPLAFLGLFFVWPVVAMLVRGLTDAAGALDLAGVADVLAKPRTWRVVTTTVVQALAGTAVAVVLGVPGAYVLYRRRFPGRTLVRGLVTVPFVLPSVVVGVAFRALLGPGGPLGGLGLDGTFAAIVCALVFFNYAVVVRTVGGFWSRLDPRAEEAARALGASPARVLRTVTLPALVPAIASAAALVFLFCTTAFGVVMVLGSREHATIETEIYTRTTQLLDLRTAAVLSVLQMLVVAAALLVSARARTARERALALHAEPRGERPLTWRSRTDVLATTVTGLVVVGLLAWPMATLVARSFRTTDGTWTLDAYRRLAEAGPGTGLTVTVWQATLTSLTTAAVAATIAVVVGGLVSFVVSRRPRSRAGRRSLAVLDAVVMLPLGVSAVIVGFGLLVTMTRPVLGVDLRTTGWLLPVAQALVAVPVVVRLLLPVLRAVDPRQHEAAATLGAPPGRVVRTVDLPLVTRPLGLAIGFAFAASLGEFGATSFLARPDAPTLPVVIVRLLGRPGTENLGTAMAAATVLALVTAAVMLLAERLRGDTAGEL</sequence>
<evidence type="ECO:0000313" key="11">
    <source>
        <dbReference type="Proteomes" id="UP000642107"/>
    </source>
</evidence>
<comment type="similarity">
    <text evidence="8">Belongs to the binding-protein-dependent transport system permease family.</text>
</comment>
<feature type="transmembrane region" description="Helical" evidence="8">
    <location>
        <begin position="226"/>
        <end position="253"/>
    </location>
</feature>
<feature type="domain" description="ABC transmembrane type-1" evidence="9">
    <location>
        <begin position="383"/>
        <end position="583"/>
    </location>
</feature>
<keyword evidence="6 8" id="KW-1133">Transmembrane helix</keyword>
<dbReference type="Proteomes" id="UP000642107">
    <property type="component" value="Unassembled WGS sequence"/>
</dbReference>
<evidence type="ECO:0000256" key="4">
    <source>
        <dbReference type="ARBA" id="ARBA00022519"/>
    </source>
</evidence>
<keyword evidence="5 8" id="KW-0812">Transmembrane</keyword>
<keyword evidence="2 8" id="KW-0813">Transport</keyword>
<evidence type="ECO:0000256" key="1">
    <source>
        <dbReference type="ARBA" id="ARBA00004429"/>
    </source>
</evidence>
<feature type="transmembrane region" description="Helical" evidence="8">
    <location>
        <begin position="387"/>
        <end position="409"/>
    </location>
</feature>
<feature type="domain" description="ABC transmembrane type-1" evidence="9">
    <location>
        <begin position="99"/>
        <end position="294"/>
    </location>
</feature>
<dbReference type="Gene3D" id="1.10.3720.10">
    <property type="entry name" value="MetI-like"/>
    <property type="match status" value="2"/>
</dbReference>
<evidence type="ECO:0000256" key="3">
    <source>
        <dbReference type="ARBA" id="ARBA00022475"/>
    </source>
</evidence>
<feature type="transmembrane region" description="Helical" evidence="8">
    <location>
        <begin position="103"/>
        <end position="125"/>
    </location>
</feature>
<feature type="transmembrane region" description="Helical" evidence="8">
    <location>
        <begin position="273"/>
        <end position="293"/>
    </location>
</feature>
<dbReference type="PROSITE" id="PS50928">
    <property type="entry name" value="ABC_TM1"/>
    <property type="match status" value="2"/>
</dbReference>
<gene>
    <name evidence="10" type="ORF">IGS67_06625</name>
</gene>
<dbReference type="CDD" id="cd06261">
    <property type="entry name" value="TM_PBP2"/>
    <property type="match status" value="2"/>
</dbReference>
<comment type="subcellular location">
    <subcellularLocation>
        <location evidence="1">Cell inner membrane</location>
        <topology evidence="1">Multi-pass membrane protein</topology>
    </subcellularLocation>
    <subcellularLocation>
        <location evidence="8">Cell membrane</location>
        <topology evidence="8">Multi-pass membrane protein</topology>
    </subcellularLocation>
</comment>
<evidence type="ECO:0000256" key="2">
    <source>
        <dbReference type="ARBA" id="ARBA00022448"/>
    </source>
</evidence>
<proteinExistence type="inferred from homology"/>
<dbReference type="SUPFAM" id="SSF161098">
    <property type="entry name" value="MetI-like"/>
    <property type="match status" value="2"/>
</dbReference>
<feature type="transmembrane region" description="Helical" evidence="8">
    <location>
        <begin position="325"/>
        <end position="344"/>
    </location>
</feature>
<feature type="transmembrane region" description="Helical" evidence="8">
    <location>
        <begin position="164"/>
        <end position="188"/>
    </location>
</feature>
<feature type="transmembrane region" description="Helical" evidence="8">
    <location>
        <begin position="517"/>
        <end position="539"/>
    </location>
</feature>
<evidence type="ECO:0000256" key="7">
    <source>
        <dbReference type="ARBA" id="ARBA00023136"/>
    </source>
</evidence>
<dbReference type="InterPro" id="IPR000515">
    <property type="entry name" value="MetI-like"/>
</dbReference>
<keyword evidence="11" id="KW-1185">Reference proteome</keyword>
<evidence type="ECO:0000259" key="9">
    <source>
        <dbReference type="PROSITE" id="PS50928"/>
    </source>
</evidence>
<dbReference type="PANTHER" id="PTHR43357:SF4">
    <property type="entry name" value="INNER MEMBRANE ABC TRANSPORTER PERMEASE PROTEIN YDCV"/>
    <property type="match status" value="1"/>
</dbReference>
<dbReference type="RefSeq" id="WP_192279022.1">
    <property type="nucleotide sequence ID" value="NZ_JACZDF010000003.1"/>
</dbReference>
<comment type="caution">
    <text evidence="10">The sequence shown here is derived from an EMBL/GenBank/DDBJ whole genome shotgun (WGS) entry which is preliminary data.</text>
</comment>
<evidence type="ECO:0000256" key="5">
    <source>
        <dbReference type="ARBA" id="ARBA00022692"/>
    </source>
</evidence>
<accession>A0ABR9DPX4</accession>
<dbReference type="PANTHER" id="PTHR43357">
    <property type="entry name" value="INNER MEMBRANE ABC TRANSPORTER PERMEASE PROTEIN YDCV"/>
    <property type="match status" value="1"/>
</dbReference>
<reference evidence="10 11" key="1">
    <citation type="submission" date="2020-09" db="EMBL/GenBank/DDBJ databases">
        <title>Flavimobilis rhizosphaerae sp. nov., isolated from rhizosphere soil of Spartina alterniflora.</title>
        <authorList>
            <person name="Hanqin C."/>
        </authorList>
    </citation>
    <scope>NUCLEOTIDE SEQUENCE [LARGE SCALE GENOMIC DNA]</scope>
    <source>
        <strain evidence="10 11">GY 10621</strain>
    </source>
</reference>
<dbReference type="InterPro" id="IPR035906">
    <property type="entry name" value="MetI-like_sf"/>
</dbReference>
<keyword evidence="7 8" id="KW-0472">Membrane</keyword>
<feature type="transmembrane region" description="Helical" evidence="8">
    <location>
        <begin position="137"/>
        <end position="158"/>
    </location>
</feature>
<dbReference type="Pfam" id="PF00528">
    <property type="entry name" value="BPD_transp_1"/>
    <property type="match status" value="2"/>
</dbReference>
<organism evidence="10 11">
    <name type="scientific">Flavimobilis rhizosphaerae</name>
    <dbReference type="NCBI Taxonomy" id="2775421"/>
    <lineage>
        <taxon>Bacteria</taxon>
        <taxon>Bacillati</taxon>
        <taxon>Actinomycetota</taxon>
        <taxon>Actinomycetes</taxon>
        <taxon>Micrococcales</taxon>
        <taxon>Jonesiaceae</taxon>
        <taxon>Flavimobilis</taxon>
    </lineage>
</organism>
<feature type="transmembrane region" description="Helical" evidence="8">
    <location>
        <begin position="421"/>
        <end position="441"/>
    </location>
</feature>
<feature type="transmembrane region" description="Helical" evidence="8">
    <location>
        <begin position="562"/>
        <end position="583"/>
    </location>
</feature>